<dbReference type="SUPFAM" id="SSF54523">
    <property type="entry name" value="Pili subunits"/>
    <property type="match status" value="1"/>
</dbReference>
<comment type="subcellular location">
    <subcellularLocation>
        <location evidence="1">Cell surface</location>
    </subcellularLocation>
</comment>
<dbReference type="RefSeq" id="WP_307328170.1">
    <property type="nucleotide sequence ID" value="NZ_JAUSUG010000015.1"/>
</dbReference>
<protein>
    <submittedName>
        <fullName evidence="4">Competence protein ComGD</fullName>
    </submittedName>
</protein>
<keyword evidence="3" id="KW-0472">Membrane</keyword>
<keyword evidence="5" id="KW-1185">Reference proteome</keyword>
<dbReference type="InterPro" id="IPR016785">
    <property type="entry name" value="ComGD"/>
</dbReference>
<comment type="caution">
    <text evidence="4">The sequence shown here is derived from an EMBL/GenBank/DDBJ whole genome shotgun (WGS) entry which is preliminary data.</text>
</comment>
<evidence type="ECO:0000256" key="2">
    <source>
        <dbReference type="ARBA" id="ARBA00023287"/>
    </source>
</evidence>
<sequence>MKEQIHKNNGYTLIEMLLVLLLISSILLIVIPNFTKSVHSKNVDYFFEQLEKDLYESQMTAMTDGVIIRFVFSPTLNNYTIRHGVTIVETRTFPEGLTVKIGTLGYNDLRFLPTGTISSPGSLVFNYKNDRYVLVFQFVRGRFYIDKQ</sequence>
<dbReference type="PIRSF" id="PIRSF021292">
    <property type="entry name" value="Competence_ComGD"/>
    <property type="match status" value="1"/>
</dbReference>
<dbReference type="Pfam" id="PF07963">
    <property type="entry name" value="N_methyl"/>
    <property type="match status" value="1"/>
</dbReference>
<dbReference type="NCBIfam" id="TIGR02532">
    <property type="entry name" value="IV_pilin_GFxxxE"/>
    <property type="match status" value="1"/>
</dbReference>
<evidence type="ECO:0000313" key="4">
    <source>
        <dbReference type="EMBL" id="MDQ0256286.1"/>
    </source>
</evidence>
<feature type="transmembrane region" description="Helical" evidence="3">
    <location>
        <begin position="12"/>
        <end position="31"/>
    </location>
</feature>
<evidence type="ECO:0000313" key="5">
    <source>
        <dbReference type="Proteomes" id="UP001230005"/>
    </source>
</evidence>
<gene>
    <name evidence="4" type="ORF">J2S74_003704</name>
</gene>
<keyword evidence="3" id="KW-1133">Transmembrane helix</keyword>
<keyword evidence="2" id="KW-0178">Competence</keyword>
<dbReference type="EMBL" id="JAUSUG010000015">
    <property type="protein sequence ID" value="MDQ0256286.1"/>
    <property type="molecule type" value="Genomic_DNA"/>
</dbReference>
<accession>A0ABT9ZZZ4</accession>
<organism evidence="4 5">
    <name type="scientific">Evansella vedderi</name>
    <dbReference type="NCBI Taxonomy" id="38282"/>
    <lineage>
        <taxon>Bacteria</taxon>
        <taxon>Bacillati</taxon>
        <taxon>Bacillota</taxon>
        <taxon>Bacilli</taxon>
        <taxon>Bacillales</taxon>
        <taxon>Bacillaceae</taxon>
        <taxon>Evansella</taxon>
    </lineage>
</organism>
<name>A0ABT9ZZZ4_9BACI</name>
<dbReference type="Proteomes" id="UP001230005">
    <property type="component" value="Unassembled WGS sequence"/>
</dbReference>
<evidence type="ECO:0000256" key="3">
    <source>
        <dbReference type="SAM" id="Phobius"/>
    </source>
</evidence>
<keyword evidence="3" id="KW-0812">Transmembrane</keyword>
<evidence type="ECO:0000256" key="1">
    <source>
        <dbReference type="ARBA" id="ARBA00004241"/>
    </source>
</evidence>
<dbReference type="InterPro" id="IPR012902">
    <property type="entry name" value="N_methyl_site"/>
</dbReference>
<proteinExistence type="predicted"/>
<dbReference type="NCBIfam" id="NF040982">
    <property type="entry name" value="ComGD"/>
    <property type="match status" value="1"/>
</dbReference>
<reference evidence="4 5" key="1">
    <citation type="submission" date="2023-07" db="EMBL/GenBank/DDBJ databases">
        <title>Genomic Encyclopedia of Type Strains, Phase IV (KMG-IV): sequencing the most valuable type-strain genomes for metagenomic binning, comparative biology and taxonomic classification.</title>
        <authorList>
            <person name="Goeker M."/>
        </authorList>
    </citation>
    <scope>NUCLEOTIDE SEQUENCE [LARGE SCALE GENOMIC DNA]</scope>
    <source>
        <strain evidence="4 5">DSM 9768</strain>
    </source>
</reference>
<dbReference type="InterPro" id="IPR045584">
    <property type="entry name" value="Pilin-like"/>
</dbReference>